<evidence type="ECO:0000259" key="3">
    <source>
        <dbReference type="Pfam" id="PF03372"/>
    </source>
</evidence>
<proteinExistence type="predicted"/>
<evidence type="ECO:0000256" key="1">
    <source>
        <dbReference type="SAM" id="Coils"/>
    </source>
</evidence>
<dbReference type="Proteomes" id="UP001527925">
    <property type="component" value="Unassembled WGS sequence"/>
</dbReference>
<feature type="compositionally biased region" description="Low complexity" evidence="2">
    <location>
        <begin position="983"/>
        <end position="993"/>
    </location>
</feature>
<dbReference type="SUPFAM" id="SSF56219">
    <property type="entry name" value="DNase I-like"/>
    <property type="match status" value="1"/>
</dbReference>
<keyword evidence="5" id="KW-1185">Reference proteome</keyword>
<reference evidence="4 5" key="1">
    <citation type="submission" date="2023-09" db="EMBL/GenBank/DDBJ databases">
        <title>Pangenome analysis of Batrachochytrium dendrobatidis and related Chytrids.</title>
        <authorList>
            <person name="Yacoub M.N."/>
            <person name="Stajich J.E."/>
            <person name="James T.Y."/>
        </authorList>
    </citation>
    <scope>NUCLEOTIDE SEQUENCE [LARGE SCALE GENOMIC DNA]</scope>
    <source>
        <strain evidence="4 5">JEL0888</strain>
    </source>
</reference>
<dbReference type="EMBL" id="JADGIZ020000062">
    <property type="protein sequence ID" value="KAL2912552.1"/>
    <property type="molecule type" value="Genomic_DNA"/>
</dbReference>
<feature type="region of interest" description="Disordered" evidence="2">
    <location>
        <begin position="947"/>
        <end position="1043"/>
    </location>
</feature>
<evidence type="ECO:0000313" key="4">
    <source>
        <dbReference type="EMBL" id="KAL2912552.1"/>
    </source>
</evidence>
<evidence type="ECO:0000313" key="5">
    <source>
        <dbReference type="Proteomes" id="UP001527925"/>
    </source>
</evidence>
<feature type="domain" description="Endonuclease/exonuclease/phosphatase" evidence="3">
    <location>
        <begin position="1166"/>
        <end position="1365"/>
    </location>
</feature>
<feature type="compositionally biased region" description="Low complexity" evidence="2">
    <location>
        <begin position="947"/>
        <end position="967"/>
    </location>
</feature>
<gene>
    <name evidence="4" type="ORF">HK105_207951</name>
</gene>
<comment type="caution">
    <text evidence="4">The sequence shown here is derived from an EMBL/GenBank/DDBJ whole genome shotgun (WGS) entry which is preliminary data.</text>
</comment>
<organism evidence="4 5">
    <name type="scientific">Polyrhizophydium stewartii</name>
    <dbReference type="NCBI Taxonomy" id="2732419"/>
    <lineage>
        <taxon>Eukaryota</taxon>
        <taxon>Fungi</taxon>
        <taxon>Fungi incertae sedis</taxon>
        <taxon>Chytridiomycota</taxon>
        <taxon>Chytridiomycota incertae sedis</taxon>
        <taxon>Chytridiomycetes</taxon>
        <taxon>Rhizophydiales</taxon>
        <taxon>Rhizophydiales incertae sedis</taxon>
        <taxon>Polyrhizophydium</taxon>
    </lineage>
</organism>
<accession>A0ABR4MZ37</accession>
<dbReference type="Pfam" id="PF03372">
    <property type="entry name" value="Exo_endo_phos"/>
    <property type="match status" value="1"/>
</dbReference>
<dbReference type="Gene3D" id="3.60.10.10">
    <property type="entry name" value="Endonuclease/exonuclease/phosphatase"/>
    <property type="match status" value="1"/>
</dbReference>
<feature type="region of interest" description="Disordered" evidence="2">
    <location>
        <begin position="472"/>
        <end position="493"/>
    </location>
</feature>
<feature type="coiled-coil region" evidence="1">
    <location>
        <begin position="657"/>
        <end position="691"/>
    </location>
</feature>
<name>A0ABR4MZ37_9FUNG</name>
<sequence length="1503" mass="163640">MFHIVFNDVLDGLAPLAVPGLPAGSPPLRGLLYADDAVVFGDTADAIRAAAVHLEAWAAKWQMSYGVAKCGVMCIRAKAGPPPALDPPVLLHEQAVPFVSEYRYLGAIIDDKLSFKPWLEHKRAAVFNAVHALAPVLANRHFSVRMRHRVFVAVVLGIARYGIEVFAGMKTGLSRVQPAINKVVRMIFGVRPSTAVGPLLVESGVPLLSVLSHVATVRLLDRAVHKRTFVRLICSGDVNPVRRIVNGVPRVAGKMYWSRRAKKLHNDLTQAGVTLNDADTRSGFARVRTLAALTTNRASQRYQAAGFSLTSGFFTQPLFDQPRSRGTRLLAALRMDGLWTARTALRIPGLLVHHPFNLRDCILCNENIADVRTFAHLVIDCDSLAHIRRDAELEPFIVLARQCLGTQAALEDIYTWLLGGATPAGLRLNDWLVGRAGQLGDRGIRPLAARLADFLGAAYTLYQAQLWQYHQAPEHQRPSRPATLPRPDPAHAPLAQEDPAAAAAHAAALVASAARFKPNLHAAKKKKGDHVAKRTPTPITILGKLAAAQSPLLSAISVGSTSSTGTTQALLAFMNGEPARATPTAPAAPVEMALDSQAAPNPVGADSPPSTAPCFLDLRMTTRCSVPKNVASDPEALQATLEHLASVANTLSTILRLDTKNHAIDDLAAQLKNLEQRADTLEASNASLSDTVSSVTTRLDKHEELLNQILQGIGNINSQLRPPPSAVSASARPVHLRAPAMPAPTLVTPAAPDRPTYAAAAAAAEDTPRGAMSKPEYFRQLSAQTRARNHRRGDDMRRSAFPDLKLLHFKNVLRPRSLGDCRDMLSRTLGLDTARIPEVRFFSNICQLIVEADYTDEIIQTMRNFKADNLANFDPSKHNTPDATPVQHERAKSLFINAATRMHAFSRQPRVRAFIVKMLNERGISVPGTNAPDALVAAPAAPAAAATASDPANDADVVMADPTVPRSPSTPPPAARVAGSKRAASPDASSPSDFQTPLSTPRPPHAAPAADMSMNPDPAPFPDTPASPSVRTASPVRSDLDPDLDPLPHCLPNYRHAPKRTLPAFLIYNAAIARSPMLSQFIRDQLPPEMRSIHFSVHHELTNCSPRLRVFRFHPQNQPLLYAALKALAQRFLWTVIPIAPLFGPPPARNPRPDPPPAPEFKCGFLSLNVAGIQRKRQDLRQELAHYRPAIIALQETCWTLDAFSFTARGWTFFHHPAQGTGLRGISLGYPSYLSAREIKGVEGILVLAKIPNLTANTTWIVGSVYISPSSWSTSFAKVTAALAALDFDGPILIAGDWNKEPDTLGRRLFETGLDLQIVQMSGSPLTRHQLDGRWSSLDHFVANEAAWRLVRPPHVSRTCAISDHFPILLSFRHPDHLTPPPPPRLIVDHRACAAAARSIVTSNRWAPLADLIDDDSCNGPMPHDRFDQLCREFVDAANGTLDDLGIRKPARKAKFKPFRRAATKTAIKNRREALKLYQDLRFSPDATPDAIHLAHRRLCPPS</sequence>
<evidence type="ECO:0000256" key="2">
    <source>
        <dbReference type="SAM" id="MobiDB-lite"/>
    </source>
</evidence>
<protein>
    <recommendedName>
        <fullName evidence="3">Endonuclease/exonuclease/phosphatase domain-containing protein</fullName>
    </recommendedName>
</protein>
<keyword evidence="1" id="KW-0175">Coiled coil</keyword>
<dbReference type="InterPro" id="IPR005135">
    <property type="entry name" value="Endo/exonuclease/phosphatase"/>
</dbReference>
<dbReference type="InterPro" id="IPR036691">
    <property type="entry name" value="Endo/exonu/phosph_ase_sf"/>
</dbReference>